<dbReference type="PROSITE" id="PS51717">
    <property type="entry name" value="G_VLIG"/>
    <property type="match status" value="1"/>
</dbReference>
<dbReference type="SUPFAM" id="SSF47769">
    <property type="entry name" value="SAM/Pointed domain"/>
    <property type="match status" value="1"/>
</dbReference>
<dbReference type="InterPro" id="IPR030383">
    <property type="entry name" value="G_VLIG_dom"/>
</dbReference>
<evidence type="ECO:0000256" key="5">
    <source>
        <dbReference type="ARBA" id="ARBA00022741"/>
    </source>
</evidence>
<dbReference type="InterPro" id="IPR057365">
    <property type="entry name" value="URGCP"/>
</dbReference>
<evidence type="ECO:0000313" key="13">
    <source>
        <dbReference type="Proteomes" id="UP001623348"/>
    </source>
</evidence>
<dbReference type="Pfam" id="PF25974">
    <property type="entry name" value="URGCP_9th"/>
    <property type="match status" value="1"/>
</dbReference>
<dbReference type="GO" id="GO:0005634">
    <property type="term" value="C:nucleus"/>
    <property type="evidence" value="ECO:0007669"/>
    <property type="project" value="UniProtKB-SubCell"/>
</dbReference>
<keyword evidence="13" id="KW-1185">Reference proteome</keyword>
<keyword evidence="7" id="KW-0539">Nucleus</keyword>
<evidence type="ECO:0000256" key="2">
    <source>
        <dbReference type="ARBA" id="ARBA00004496"/>
    </source>
</evidence>
<keyword evidence="5" id="KW-0547">Nucleotide-binding</keyword>
<name>A0ABC9WJ12_GRUJA</name>
<evidence type="ECO:0000256" key="9">
    <source>
        <dbReference type="SAM" id="MobiDB-lite"/>
    </source>
</evidence>
<dbReference type="InterPro" id="IPR001660">
    <property type="entry name" value="SAM"/>
</dbReference>
<dbReference type="GO" id="GO:0005737">
    <property type="term" value="C:cytoplasm"/>
    <property type="evidence" value="ECO:0007669"/>
    <property type="project" value="UniProtKB-SubCell"/>
</dbReference>
<evidence type="ECO:0000256" key="8">
    <source>
        <dbReference type="SAM" id="Coils"/>
    </source>
</evidence>
<evidence type="ECO:0000256" key="1">
    <source>
        <dbReference type="ARBA" id="ARBA00004123"/>
    </source>
</evidence>
<dbReference type="InterPro" id="IPR027417">
    <property type="entry name" value="P-loop_NTPase"/>
</dbReference>
<feature type="coiled-coil region" evidence="8">
    <location>
        <begin position="200"/>
        <end position="242"/>
    </location>
</feature>
<sequence length="2467" mass="283409">MDTRARDGAEAPPEEGCPSAQVSEGPRWEQRPAGQWSVAEVGAWLAARSGAEELAELAWEHAVTGRALLRLTEGTLRRVGVTPRSRRRELLRELLRLRLQQELEELLSIVGVMDSQENILEDDEKAHLAKKLLAEACEKEGLDDGYWLPKLSEILGVKSREALKHLQYEDYLKLECKVRYSWETRALRKLLELTDNKETFEDLQKQRLEMTKQRQEAAKLALEELQKTHKSHSHSKDDIRQKEEALWQAMEIPKEYWAPPPEKSLVHVLESIQKHLEQQELSVGRGENVPDTEVLRRASGGLALQGIYRTSSLADVLAKRDQLIRVPDGFKLAGPEQGSLLERKEFSSSAAEATFTKSMEQLGFSVSVSAKAGFWGFNVEGGVDYRSSSQSENTHQSRSEKSYICTTKYQYIPLASCYFQKHQLRLSDAALRELQEIEHLLSITEEADRPNMLKSRCASFFNRFGSHVNQGPLHFGGIFWWKASTEGFRAEQREEMKRQASEALNCYIGASYRGFGVSVGVDVDVSKSSSQASFQGRDGKSAHTAVHVYVTNTGGPSETDSLPQWKLGLVTNNTTWCVIDRGFQLIPVWDIILFNHISDFKSIYQMSSSLRAAYEALTNQSVGTMFGEELVSAVEEAKAFVECVKAWEATVDERKLLTLIDFKQNLNEKTKNHSVWINICLSDKALQEFLVNTVLFCTRSPPENTTYIKSLLRCLLDPHVYSVKDFPRSSFIMQWIFHTEHMLPETPDVSELEDLTKTLLQMKEYIQEVTYAPETSASAIHEAKIKATLTTSLAVYSLLQFLQERAQKDIELLVLLITTSTGYQVESSTFQYLLGCPEINFMINEMQTGHKEYLNLKEQDVYRAQAFLLLTGLTVTPEYKEVSPEQKNERLVFMEDQMKSLWSTEIKTLLEKYRTFKDWEMLESDLHAFISGRLDDTCDELKKNSIIKDMEDTFQRMEPSSQSQPKSDGGESRANQAIANQDFLHLLTRLGLESHYPRKMGTEDFHIIYKTSLHDSQPSKDNELPFYFLQKLLTVDYQVRYLTCKDESNPGLARVPKITQQEHEPSDSFDDFFTDLEEEAPECATRESRVHPMDLQMAIFHCADDFMRQYISTKLAFCQFALPLLVPNPCTSRIEFPLWSLSQIKKSWKGAEKSGREVRINSYKNKLIYQAETPIVSFIRIGSSPSSSKSQILNALLSKQKHDTFFHRHCKGSTKNCLLMKGVVEISWYCPRGSDDDSFDCCVAFCNLHGDARDHGEQLQFLQEIAAVNMALVSESDQSDKKGMKILRDLWQSQKPLVCLFTEKENVSAGRSNQNIRIGIKNRNEAELMGELTKTIRDLLEGSNTLFSLDACLDKARKHGFLVDEDTTTCVTAKEKAQALVKLLKKEKLSEIKAQLLPLQGKLWSTWCKKDKELTRLQEKRNKSIEHHRSQIESEKSAIRRKQLEKAFPLNQLMKSVLSFLQSQPADTKKYFLQWMKVFMDDLTSDRLDELKRQYHQLWSQILAIKKSNEKTNVKPLLLRKLDALSNEINDSSIGLEHILREVGQIYEALESMNAKEICFAKLPEIAADLMVSGYPIELMDGDASYVPLRWVGAIFDRLIVKLGDKRVFVLSVLGIQSTGKSTLLNAMFGLQFNVSAGRCTRGAFMQLIKADEKLQQDLGFDYMLVVDTEGLRAIEMANKQSLNHDNELATFVIGIGNVTLINIFGENPSEMQDVLQIAVQAFLRMKQVNLSPSCLFVHQNVGEITAKEQNMEGQRRLQEKLDEMTVTAAQQEFCDVSCFSDVIRFDVNTHIHYFAHLWEGNPPMAPPNPTYSQNVQELKSKILQAAKKESQGSVLRLSSLKVRISDLWNALLNENFIFSFKNSVEIAAYKKLETAFSQWTWQLRSHILDLQMKLDNKIRNGDLQKVTREQLENLVQKTSDDIRKEMEKYFTEDGDTEILIQWKGSTELKLNELKESLLLETRKKCENLIELKKNQCKLDERKSEYENELLKRSRELALSLKGQRLSERELRDSFISLWTTWIAEVSSAAPPPERVDIDVEIEDVLLEHFKEPNLHARIRTFPKQRAFSVDLKKHVTKQKGWLSPWTTNFDHAEVSNIERITDNIIECVKANIDKKEREKRDYSRSFIHEILNEIAPALRGAVYDRTALAIARDIKGKFPDFNGNRSSLEVCILRHLAEEENFEKFKQYLKCPQDFLQRYIETRVERYCLDENRRLEKFLDDSLTHCYECIQSAVFTSTKIVKDRKDRNDKISLWLDEFCSALGEVLSLPRTELKSIEHQEVTDIEFLNNAMTEALAPLKDHLKDEFASANMRSFERQPHTILAEQFAGCWEQCPFCGAVCTNTMPNHDGDHQVVYHRPEGLTGYRWRYTDHLVIDICSSLVASDCLFRIGEDTWIPYKKYRVAGPPYNTWKITPDQSMQAYWKWFVCHFRSELETWYNGKFQGKGEIPASWHNIKKQEALDELKEF</sequence>
<dbReference type="PROSITE" id="PS50105">
    <property type="entry name" value="SAM_DOMAIN"/>
    <property type="match status" value="1"/>
</dbReference>
<dbReference type="InterPro" id="IPR013761">
    <property type="entry name" value="SAM/pointed_sf"/>
</dbReference>
<evidence type="ECO:0000313" key="12">
    <source>
        <dbReference type="EMBL" id="GAB0185226.1"/>
    </source>
</evidence>
<evidence type="ECO:0000259" key="10">
    <source>
        <dbReference type="PROSITE" id="PS50105"/>
    </source>
</evidence>
<feature type="domain" description="SAM" evidence="10">
    <location>
        <begin position="36"/>
        <end position="100"/>
    </location>
</feature>
<comment type="caution">
    <text evidence="12">The sequence shown here is derived from an EMBL/GenBank/DDBJ whole genome shotgun (WGS) entry which is preliminary data.</text>
</comment>
<dbReference type="Gene3D" id="3.40.50.300">
    <property type="entry name" value="P-loop containing nucleotide triphosphate hydrolases"/>
    <property type="match status" value="1"/>
</dbReference>
<protein>
    <submittedName>
        <fullName evidence="12">Interferon-induced very large GTPase 1-like</fullName>
    </submittedName>
</protein>
<dbReference type="PANTHER" id="PTHR22796:SF6">
    <property type="entry name" value="INTERFERON-INDUCED VERY LARGE GTPASE 1-RELATED"/>
    <property type="match status" value="1"/>
</dbReference>
<keyword evidence="6" id="KW-0342">GTP-binding</keyword>
<dbReference type="EMBL" id="BAAFJT010000003">
    <property type="protein sequence ID" value="GAB0185226.1"/>
    <property type="molecule type" value="Genomic_DNA"/>
</dbReference>
<reference evidence="12 13" key="1">
    <citation type="submission" date="2024-06" db="EMBL/GenBank/DDBJ databases">
        <title>The draft genome of Grus japonensis, version 3.</title>
        <authorList>
            <person name="Nabeshima K."/>
            <person name="Suzuki S."/>
            <person name="Onuma M."/>
        </authorList>
    </citation>
    <scope>NUCLEOTIDE SEQUENCE [LARGE SCALE GENOMIC DNA]</scope>
    <source>
        <strain evidence="12 13">451A</strain>
    </source>
</reference>
<accession>A0ABC9WJ12</accession>
<feature type="domain" description="VLIG-type G" evidence="11">
    <location>
        <begin position="1605"/>
        <end position="1846"/>
    </location>
</feature>
<organism evidence="12 13">
    <name type="scientific">Grus japonensis</name>
    <name type="common">Japanese crane</name>
    <name type="synonym">Red-crowned crane</name>
    <dbReference type="NCBI Taxonomy" id="30415"/>
    <lineage>
        <taxon>Eukaryota</taxon>
        <taxon>Metazoa</taxon>
        <taxon>Chordata</taxon>
        <taxon>Craniata</taxon>
        <taxon>Vertebrata</taxon>
        <taxon>Euteleostomi</taxon>
        <taxon>Archelosauria</taxon>
        <taxon>Archosauria</taxon>
        <taxon>Dinosauria</taxon>
        <taxon>Saurischia</taxon>
        <taxon>Theropoda</taxon>
        <taxon>Coelurosauria</taxon>
        <taxon>Aves</taxon>
        <taxon>Neognathae</taxon>
        <taxon>Neoaves</taxon>
        <taxon>Gruiformes</taxon>
        <taxon>Gruidae</taxon>
        <taxon>Grus</taxon>
    </lineage>
</organism>
<dbReference type="Gene3D" id="1.10.150.50">
    <property type="entry name" value="Transcription Factor, Ets-1"/>
    <property type="match status" value="1"/>
</dbReference>
<evidence type="ECO:0000256" key="7">
    <source>
        <dbReference type="ARBA" id="ARBA00023242"/>
    </source>
</evidence>
<keyword evidence="4" id="KW-0963">Cytoplasm</keyword>
<feature type="region of interest" description="Disordered" evidence="9">
    <location>
        <begin position="1"/>
        <end position="33"/>
    </location>
</feature>
<dbReference type="PANTHER" id="PTHR22796">
    <property type="entry name" value="URG4-RELATED"/>
    <property type="match status" value="1"/>
</dbReference>
<dbReference type="Proteomes" id="UP001623348">
    <property type="component" value="Unassembled WGS sequence"/>
</dbReference>
<dbReference type="GO" id="GO:0005525">
    <property type="term" value="F:GTP binding"/>
    <property type="evidence" value="ECO:0007669"/>
    <property type="project" value="UniProtKB-KW"/>
</dbReference>
<gene>
    <name evidence="12" type="ORF">GRJ2_000987900</name>
</gene>
<dbReference type="SMART" id="SM00454">
    <property type="entry name" value="SAM"/>
    <property type="match status" value="1"/>
</dbReference>
<dbReference type="Pfam" id="PF07647">
    <property type="entry name" value="SAM_2"/>
    <property type="match status" value="1"/>
</dbReference>
<keyword evidence="8" id="KW-0175">Coiled coil</keyword>
<evidence type="ECO:0000256" key="6">
    <source>
        <dbReference type="ARBA" id="ARBA00023134"/>
    </source>
</evidence>
<comment type="subcellular location">
    <subcellularLocation>
        <location evidence="2">Cytoplasm</location>
    </subcellularLocation>
    <subcellularLocation>
        <location evidence="1">Nucleus</location>
    </subcellularLocation>
</comment>
<comment type="similarity">
    <text evidence="3">Belongs to the TRAFAC class dynamin-like GTPase superfamily. Very large inducible GTPase (VLIG) family.</text>
</comment>
<dbReference type="Pfam" id="PF25683">
    <property type="entry name" value="URGCP_GTPase"/>
    <property type="match status" value="1"/>
</dbReference>
<feature type="region of interest" description="Disordered" evidence="9">
    <location>
        <begin position="953"/>
        <end position="973"/>
    </location>
</feature>
<proteinExistence type="inferred from homology"/>
<evidence type="ECO:0000256" key="4">
    <source>
        <dbReference type="ARBA" id="ARBA00022490"/>
    </source>
</evidence>
<dbReference type="InterPro" id="IPR058641">
    <property type="entry name" value="GVIN1_dom"/>
</dbReference>
<evidence type="ECO:0000259" key="11">
    <source>
        <dbReference type="PROSITE" id="PS51717"/>
    </source>
</evidence>
<dbReference type="Pfam" id="PF25496">
    <property type="entry name" value="URGCP"/>
    <property type="match status" value="1"/>
</dbReference>
<dbReference type="SUPFAM" id="SSF52540">
    <property type="entry name" value="P-loop containing nucleoside triphosphate hydrolases"/>
    <property type="match status" value="1"/>
</dbReference>
<evidence type="ECO:0000256" key="3">
    <source>
        <dbReference type="ARBA" id="ARBA00006828"/>
    </source>
</evidence>